<accession>A0A8S3RIK3</accession>
<evidence type="ECO:0000256" key="4">
    <source>
        <dbReference type="ARBA" id="ARBA00023001"/>
    </source>
</evidence>
<dbReference type="PANTHER" id="PTHR22298">
    <property type="entry name" value="ENDO-1,4-BETA-GLUCANASE"/>
    <property type="match status" value="1"/>
</dbReference>
<evidence type="ECO:0000256" key="10">
    <source>
        <dbReference type="SAM" id="MobiDB-lite"/>
    </source>
</evidence>
<comment type="similarity">
    <text evidence="2 8 9">Belongs to the glycosyl hydrolase 9 (cellulase E) family.</text>
</comment>
<protein>
    <recommendedName>
        <fullName evidence="9">Endoglucanase</fullName>
        <ecNumber evidence="9">3.2.1.4</ecNumber>
    </recommendedName>
</protein>
<dbReference type="EMBL" id="CAJPWZ010001045">
    <property type="protein sequence ID" value="CAG2206255.1"/>
    <property type="molecule type" value="Genomic_DNA"/>
</dbReference>
<reference evidence="12" key="1">
    <citation type="submission" date="2021-03" db="EMBL/GenBank/DDBJ databases">
        <authorList>
            <person name="Bekaert M."/>
        </authorList>
    </citation>
    <scope>NUCLEOTIDE SEQUENCE</scope>
</reference>
<dbReference type="GO" id="GO:0030245">
    <property type="term" value="P:cellulose catabolic process"/>
    <property type="evidence" value="ECO:0007669"/>
    <property type="project" value="UniProtKB-KW"/>
</dbReference>
<dbReference type="GO" id="GO:0008810">
    <property type="term" value="F:cellulase activity"/>
    <property type="evidence" value="ECO:0007669"/>
    <property type="project" value="UniProtKB-EC"/>
</dbReference>
<keyword evidence="4 9" id="KW-0136">Cellulose degradation</keyword>
<keyword evidence="6 8" id="KW-0326">Glycosidase</keyword>
<feature type="active site" evidence="8">
    <location>
        <position position="843"/>
    </location>
</feature>
<evidence type="ECO:0000256" key="6">
    <source>
        <dbReference type="ARBA" id="ARBA00023295"/>
    </source>
</evidence>
<proteinExistence type="inferred from homology"/>
<dbReference type="Pfam" id="PF00759">
    <property type="entry name" value="Glyco_hydro_9"/>
    <property type="match status" value="1"/>
</dbReference>
<feature type="region of interest" description="Disordered" evidence="10">
    <location>
        <begin position="213"/>
        <end position="235"/>
    </location>
</feature>
<evidence type="ECO:0000256" key="5">
    <source>
        <dbReference type="ARBA" id="ARBA00023277"/>
    </source>
</evidence>
<comment type="caution">
    <text evidence="12">The sequence shown here is derived from an EMBL/GenBank/DDBJ whole genome shotgun (WGS) entry which is preliminary data.</text>
</comment>
<feature type="domain" description="Glycoside hydrolase family 9" evidence="11">
    <location>
        <begin position="442"/>
        <end position="864"/>
    </location>
</feature>
<sequence>MDINICKSSNNQGAKWTKDGLTRQHAYCTFNLTEKMNKGAWRMTINTNIPTENIKLWVMKVVEHSADGKTYQLKSKYEYWPQTIDVQFRLTYEKGDVPLDGSCSSNVEPIEEIAILSSTNIIERHEWEKDGKKYMNGKCVLPIAERLDDFYIAITLDQDTSGIKVGTTFSEDSNGRWYILKNKWTTHPPELQFNFIITFDSDTMPNGNCAILTGGNPEPPSTQSPPPAPTIPSTETTTANMVVVNSYQDNGKMKMQATCDLPIDMPLESFYILLFFTEDTSDLEIWVGKEEQADPDGRWYLVKNNHNANLPSISFPFHVRYSGSQEPSGICKLYSEDLEPIILKPTTPTTSTEPQTTTTLPSTTTQQRSSPITITTRPPTRPTTATQPPTVITTRPPTSTTTTTQQQTSQQTTASTTPAAATTTTTPEATTTKQSVATKYDYPKVLELSILFYEAQRSGKLPSNNRIPFRGDSALGDKGFSGEDLTGGWYDAGDGVKFNLPMASATTILSWGLSQWQDAYEAAGQLELMYDSIKWPLDYLQKCWIESKNLYYCQVADGNKDHAFWGRPEDMTYTRDAFAVSTSKPGSDVAGETVSAFASASIAFAIKDPAYSAELLSKAKTLYTFAKTYRGKYSDSVPEANPFYTSYSGYEDELCLSAAMLYKATKEQKYLNDAEGFATTNAGWAFSWDEKIVACQLLIFQETGDLKYKTPVINFMKDFMSGSVKNTNCGLAFRLKWGSNRYAANAAFIALMAADTPGFSQAEEYKTWAMSQIHYMLGDNNYKMSYQIGYGNNYPRKPHHRASSCPDMPAPCNNAQQYSPSDNPQILYGALVGGPDENDFYEDKRDDYIKNEVAVDYNAGFQSAAAGLLHFAIEETLPQAPPSKC</sequence>
<dbReference type="Gene3D" id="1.50.10.10">
    <property type="match status" value="1"/>
</dbReference>
<dbReference type="AlphaFoldDB" id="A0A8S3RIK3"/>
<dbReference type="EC" id="3.2.1.4" evidence="9"/>
<evidence type="ECO:0000259" key="11">
    <source>
        <dbReference type="Pfam" id="PF00759"/>
    </source>
</evidence>
<feature type="active site" evidence="8">
    <location>
        <position position="852"/>
    </location>
</feature>
<comment type="catalytic activity">
    <reaction evidence="1 9">
        <text>Endohydrolysis of (1-&gt;4)-beta-D-glucosidic linkages in cellulose, lichenin and cereal beta-D-glucans.</text>
        <dbReference type="EC" id="3.2.1.4"/>
    </reaction>
</comment>
<keyword evidence="13" id="KW-1185">Reference proteome</keyword>
<keyword evidence="7 8" id="KW-0624">Polysaccharide degradation</keyword>
<dbReference type="SUPFAM" id="SSF48208">
    <property type="entry name" value="Six-hairpin glycosidases"/>
    <property type="match status" value="1"/>
</dbReference>
<dbReference type="InterPro" id="IPR001701">
    <property type="entry name" value="Glyco_hydro_9"/>
</dbReference>
<keyword evidence="3 8" id="KW-0378">Hydrolase</keyword>
<evidence type="ECO:0000256" key="7">
    <source>
        <dbReference type="ARBA" id="ARBA00023326"/>
    </source>
</evidence>
<evidence type="ECO:0000256" key="1">
    <source>
        <dbReference type="ARBA" id="ARBA00000966"/>
    </source>
</evidence>
<evidence type="ECO:0000256" key="2">
    <source>
        <dbReference type="ARBA" id="ARBA00007072"/>
    </source>
</evidence>
<dbReference type="InterPro" id="IPR012341">
    <property type="entry name" value="6hp_glycosidase-like_sf"/>
</dbReference>
<name>A0A8S3RIK3_MYTED</name>
<dbReference type="PROSITE" id="PS00698">
    <property type="entry name" value="GH9_3"/>
    <property type="match status" value="1"/>
</dbReference>
<evidence type="ECO:0000256" key="8">
    <source>
        <dbReference type="PROSITE-ProRule" id="PRU10060"/>
    </source>
</evidence>
<organism evidence="12 13">
    <name type="scientific">Mytilus edulis</name>
    <name type="common">Blue mussel</name>
    <dbReference type="NCBI Taxonomy" id="6550"/>
    <lineage>
        <taxon>Eukaryota</taxon>
        <taxon>Metazoa</taxon>
        <taxon>Spiralia</taxon>
        <taxon>Lophotrochozoa</taxon>
        <taxon>Mollusca</taxon>
        <taxon>Bivalvia</taxon>
        <taxon>Autobranchia</taxon>
        <taxon>Pteriomorphia</taxon>
        <taxon>Mytilida</taxon>
        <taxon>Mytiloidea</taxon>
        <taxon>Mytilidae</taxon>
        <taxon>Mytilinae</taxon>
        <taxon>Mytilus</taxon>
    </lineage>
</organism>
<keyword evidence="5 8" id="KW-0119">Carbohydrate metabolism</keyword>
<evidence type="ECO:0000256" key="9">
    <source>
        <dbReference type="RuleBase" id="RU361166"/>
    </source>
</evidence>
<dbReference type="InterPro" id="IPR033126">
    <property type="entry name" value="Glyco_hydro_9_Asp/Glu_AS"/>
</dbReference>
<feature type="compositionally biased region" description="Pro residues" evidence="10">
    <location>
        <begin position="217"/>
        <end position="230"/>
    </location>
</feature>
<evidence type="ECO:0000313" key="13">
    <source>
        <dbReference type="Proteomes" id="UP000683360"/>
    </source>
</evidence>
<dbReference type="InterPro" id="IPR008928">
    <property type="entry name" value="6-hairpin_glycosidase_sf"/>
</dbReference>
<evidence type="ECO:0000313" key="12">
    <source>
        <dbReference type="EMBL" id="CAG2206255.1"/>
    </source>
</evidence>
<feature type="region of interest" description="Disordered" evidence="10">
    <location>
        <begin position="344"/>
        <end position="432"/>
    </location>
</feature>
<dbReference type="OrthoDB" id="10257085at2759"/>
<evidence type="ECO:0000256" key="3">
    <source>
        <dbReference type="ARBA" id="ARBA00022801"/>
    </source>
</evidence>
<gene>
    <name evidence="12" type="ORF">MEDL_20563</name>
</gene>
<dbReference type="Proteomes" id="UP000683360">
    <property type="component" value="Unassembled WGS sequence"/>
</dbReference>